<dbReference type="KEGG" id="avn:Avin_04560"/>
<gene>
    <name evidence="2" type="ordered locus">Avin_04560</name>
</gene>
<name>C1DJC6_AZOVD</name>
<organism evidence="2 3">
    <name type="scientific">Azotobacter vinelandii (strain DJ / ATCC BAA-1303)</name>
    <dbReference type="NCBI Taxonomy" id="322710"/>
    <lineage>
        <taxon>Bacteria</taxon>
        <taxon>Pseudomonadati</taxon>
        <taxon>Pseudomonadota</taxon>
        <taxon>Gammaproteobacteria</taxon>
        <taxon>Pseudomonadales</taxon>
        <taxon>Pseudomonadaceae</taxon>
        <taxon>Azotobacter</taxon>
    </lineage>
</organism>
<dbReference type="HOGENOM" id="CLU_2091781_0_0_6"/>
<evidence type="ECO:0000313" key="3">
    <source>
        <dbReference type="Proteomes" id="UP000002424"/>
    </source>
</evidence>
<sequence>MDGCAAWFPADRAADHRRSRVERLDQRQQARPWYHLFLLGEETPAPAPPAFGVLDIGRYLRLISAIFAPVSARKRLYRAGNRLDVNPGRQRRQRCWKRGAQGPQRQCPGRSLALPL</sequence>
<reference evidence="2 3" key="1">
    <citation type="journal article" date="2009" name="J. Bacteriol.">
        <title>Genome sequence of Azotobacter vinelandii, an obligate aerobe specialized to support diverse anaerobic metabolic processes.</title>
        <authorList>
            <person name="Setubal J.C."/>
            <person name="dos Santos P."/>
            <person name="Goldman B.S."/>
            <person name="Ertesvag H."/>
            <person name="Espin G."/>
            <person name="Rubio L.M."/>
            <person name="Valla S."/>
            <person name="Almeida N.F."/>
            <person name="Balasubramanian D."/>
            <person name="Cromes L."/>
            <person name="Curatti L."/>
            <person name="Du Z."/>
            <person name="Godsy E."/>
            <person name="Goodner B."/>
            <person name="Hellner-Burris K."/>
            <person name="Hernandez J.A."/>
            <person name="Houmiel K."/>
            <person name="Imperial J."/>
            <person name="Kennedy C."/>
            <person name="Larson T.J."/>
            <person name="Latreille P."/>
            <person name="Ligon L.S."/>
            <person name="Lu J."/>
            <person name="Maerk M."/>
            <person name="Miller N.M."/>
            <person name="Norton S."/>
            <person name="O'Carroll I.P."/>
            <person name="Paulsen I."/>
            <person name="Raulfs E.C."/>
            <person name="Roemer R."/>
            <person name="Rosser J."/>
            <person name="Segura D."/>
            <person name="Slater S."/>
            <person name="Stricklin S.L."/>
            <person name="Studholme D.J."/>
            <person name="Sun J."/>
            <person name="Viana C.J."/>
            <person name="Wallin E."/>
            <person name="Wang B."/>
            <person name="Wheeler C."/>
            <person name="Zhu H."/>
            <person name="Dean D.R."/>
            <person name="Dixon R."/>
            <person name="Wood D."/>
        </authorList>
    </citation>
    <scope>NUCLEOTIDE SEQUENCE [LARGE SCALE GENOMIC DNA]</scope>
    <source>
        <strain evidence="3">DJ / ATCC BAA-1303</strain>
    </source>
</reference>
<protein>
    <submittedName>
        <fullName evidence="2">Uncharacterized protein</fullName>
    </submittedName>
</protein>
<dbReference type="EnsemblBacteria" id="ACO76711">
    <property type="protein sequence ID" value="ACO76711"/>
    <property type="gene ID" value="Avin_04560"/>
</dbReference>
<dbReference type="EMBL" id="CP001157">
    <property type="protein sequence ID" value="ACO76711.1"/>
    <property type="molecule type" value="Genomic_DNA"/>
</dbReference>
<accession>C1DJC6</accession>
<keyword evidence="3" id="KW-1185">Reference proteome</keyword>
<evidence type="ECO:0000313" key="2">
    <source>
        <dbReference type="EMBL" id="ACO76711.1"/>
    </source>
</evidence>
<evidence type="ECO:0000256" key="1">
    <source>
        <dbReference type="SAM" id="MobiDB-lite"/>
    </source>
</evidence>
<dbReference type="Proteomes" id="UP000002424">
    <property type="component" value="Chromosome"/>
</dbReference>
<proteinExistence type="predicted"/>
<dbReference type="AlphaFoldDB" id="C1DJC6"/>
<feature type="region of interest" description="Disordered" evidence="1">
    <location>
        <begin position="88"/>
        <end position="116"/>
    </location>
</feature>